<dbReference type="AlphaFoldDB" id="A0A8J6FN09"/>
<feature type="region of interest" description="Disordered" evidence="3">
    <location>
        <begin position="137"/>
        <end position="156"/>
    </location>
</feature>
<evidence type="ECO:0000256" key="1">
    <source>
        <dbReference type="ARBA" id="ARBA00022999"/>
    </source>
</evidence>
<dbReference type="Proteomes" id="UP000770717">
    <property type="component" value="Unassembled WGS sequence"/>
</dbReference>
<dbReference type="PANTHER" id="PTHR14098:SF1">
    <property type="entry name" value="LYMPHOCYTE CYTOSOLIC PROTEIN 2"/>
    <property type="match status" value="1"/>
</dbReference>
<evidence type="ECO:0000259" key="4">
    <source>
        <dbReference type="PROSITE" id="PS50001"/>
    </source>
</evidence>
<feature type="compositionally biased region" description="Polar residues" evidence="3">
    <location>
        <begin position="145"/>
        <end position="156"/>
    </location>
</feature>
<evidence type="ECO:0000313" key="5">
    <source>
        <dbReference type="EMBL" id="KAG9490826.1"/>
    </source>
</evidence>
<organism evidence="5 6">
    <name type="scientific">Eleutherodactylus coqui</name>
    <name type="common">Puerto Rican coqui</name>
    <dbReference type="NCBI Taxonomy" id="57060"/>
    <lineage>
        <taxon>Eukaryota</taxon>
        <taxon>Metazoa</taxon>
        <taxon>Chordata</taxon>
        <taxon>Craniata</taxon>
        <taxon>Vertebrata</taxon>
        <taxon>Euteleostomi</taxon>
        <taxon>Amphibia</taxon>
        <taxon>Batrachia</taxon>
        <taxon>Anura</taxon>
        <taxon>Neobatrachia</taxon>
        <taxon>Hyloidea</taxon>
        <taxon>Eleutherodactylidae</taxon>
        <taxon>Eleutherodactylinae</taxon>
        <taxon>Eleutherodactylus</taxon>
        <taxon>Eleutherodactylus</taxon>
    </lineage>
</organism>
<dbReference type="SUPFAM" id="SSF55550">
    <property type="entry name" value="SH2 domain"/>
    <property type="match status" value="1"/>
</dbReference>
<dbReference type="PROSITE" id="PS50001">
    <property type="entry name" value="SH2"/>
    <property type="match status" value="1"/>
</dbReference>
<dbReference type="PANTHER" id="PTHR14098">
    <property type="entry name" value="SH2 DOMAIN CONTAINING PROTEIN"/>
    <property type="match status" value="1"/>
</dbReference>
<dbReference type="EMBL" id="WNTK01000002">
    <property type="protein sequence ID" value="KAG9490826.1"/>
    <property type="molecule type" value="Genomic_DNA"/>
</dbReference>
<gene>
    <name evidence="5" type="ORF">GDO78_006258</name>
</gene>
<dbReference type="GO" id="GO:0005737">
    <property type="term" value="C:cytoplasm"/>
    <property type="evidence" value="ECO:0007669"/>
    <property type="project" value="UniProtKB-ARBA"/>
</dbReference>
<proteinExistence type="predicted"/>
<dbReference type="OrthoDB" id="9934029at2759"/>
<dbReference type="InterPro" id="IPR051751">
    <property type="entry name" value="Immunoreceptor_sig_adapters"/>
</dbReference>
<dbReference type="InterPro" id="IPR000980">
    <property type="entry name" value="SH2"/>
</dbReference>
<evidence type="ECO:0000256" key="3">
    <source>
        <dbReference type="SAM" id="MobiDB-lite"/>
    </source>
</evidence>
<dbReference type="GO" id="GO:0007169">
    <property type="term" value="P:cell surface receptor protein tyrosine kinase signaling pathway"/>
    <property type="evidence" value="ECO:0007669"/>
    <property type="project" value="TreeGrafter"/>
</dbReference>
<keyword evidence="1 2" id="KW-0727">SH2 domain</keyword>
<dbReference type="Pfam" id="PF00017">
    <property type="entry name" value="SH2"/>
    <property type="match status" value="1"/>
</dbReference>
<feature type="region of interest" description="Disordered" evidence="3">
    <location>
        <begin position="1"/>
        <end position="111"/>
    </location>
</feature>
<dbReference type="GO" id="GO:0035556">
    <property type="term" value="P:intracellular signal transduction"/>
    <property type="evidence" value="ECO:0007669"/>
    <property type="project" value="TreeGrafter"/>
</dbReference>
<evidence type="ECO:0000256" key="2">
    <source>
        <dbReference type="PROSITE-ProRule" id="PRU00191"/>
    </source>
</evidence>
<dbReference type="PRINTS" id="PR00401">
    <property type="entry name" value="SH2DOMAIN"/>
</dbReference>
<dbReference type="Gene3D" id="3.30.505.10">
    <property type="entry name" value="SH2 domain"/>
    <property type="match status" value="1"/>
</dbReference>
<comment type="caution">
    <text evidence="5">The sequence shown here is derived from an EMBL/GenBank/DDBJ whole genome shotgun (WGS) entry which is preliminary data.</text>
</comment>
<dbReference type="FunFam" id="3.30.505.10:FF:000016">
    <property type="entry name" value="B-cell linker protein isoform 2"/>
    <property type="match status" value="1"/>
</dbReference>
<dbReference type="SMART" id="SM00252">
    <property type="entry name" value="SH2"/>
    <property type="match status" value="1"/>
</dbReference>
<evidence type="ECO:0000313" key="6">
    <source>
        <dbReference type="Proteomes" id="UP000770717"/>
    </source>
</evidence>
<name>A0A8J6FN09_ELECQ</name>
<reference evidence="5" key="1">
    <citation type="thesis" date="2020" institute="ProQuest LLC" country="789 East Eisenhower Parkway, Ann Arbor, MI, USA">
        <title>Comparative Genomics and Chromosome Evolution.</title>
        <authorList>
            <person name="Mudd A.B."/>
        </authorList>
    </citation>
    <scope>NUCLEOTIDE SEQUENCE</scope>
    <source>
        <strain evidence="5">HN-11 Male</strain>
        <tissue evidence="5">Kidney and liver</tissue>
    </source>
</reference>
<accession>A0A8J6FN09</accession>
<keyword evidence="6" id="KW-1185">Reference proteome</keyword>
<feature type="domain" description="SH2" evidence="4">
    <location>
        <begin position="226"/>
        <end position="332"/>
    </location>
</feature>
<dbReference type="InterPro" id="IPR036860">
    <property type="entry name" value="SH2_dom_sf"/>
</dbReference>
<protein>
    <recommendedName>
        <fullName evidence="4">SH2 domain-containing protein</fullName>
    </recommendedName>
</protein>
<sequence>MTPGPIPSNPVRDAPNPPIRTGLSGFSKGNTFPGIQPTSSQDSPRLPKPTKSPAPSVDRTTKPSIQANAGKLPPTSGKNLYSQEKAITLPPTIRPPGKPEHLRKPVMSSPASAIKSSYPSLISDVEDTLSLEENGTGSRRLFPHHSNTFPSTSPKLFTRNMVSGSNTLPTPDMSHSASPLQGLGGLPYPPYKPDGVPNGRPPAPIPVTNIPYNATPTNDGICSEQWYLGNMSRRDAENALRSINKDGTFLVRNCSQSTLSQPYVLMVLYRNKVYNIRIRYNQNDQVYLLGSGGHETFDSVSDIIDYFRKIPLLLIDGKDRGSRQHCKLSCIADRTFI</sequence>